<keyword evidence="1" id="KW-1133">Transmembrane helix</keyword>
<dbReference type="InterPro" id="IPR005915">
    <property type="entry name" value="Tandem_5TM"/>
</dbReference>
<gene>
    <name evidence="2" type="ORF">NCTC12278_01114</name>
</gene>
<proteinExistence type="predicted"/>
<dbReference type="AlphaFoldDB" id="A0A2X3W9M0"/>
<name>A0A2X3W9M0_9STRE</name>
<feature type="transmembrane region" description="Helical" evidence="1">
    <location>
        <begin position="151"/>
        <end position="181"/>
    </location>
</feature>
<dbReference type="KEGG" id="sfer:NCTC12278_01114"/>
<sequence>MEKAEIEKLKIRNLRYRILKTTDQYYLLDVDRPLFITYFFPLFIYFVHHRCYPITQAEYEELSQSPEMKAQARQVLSRYGFRYGLGAGGTALILARIFDINKYLNFSPNMFNDILAFFILFMVIGLRLWVTRAYQLPDYYQQKGYQKVLIFPRFFIPLFGYIIAYLMVLTICFAIIYGFWTKQVDNYIVHINLLTLPLLCLSVGNLIFLGPNDYWVK</sequence>
<evidence type="ECO:0000313" key="3">
    <source>
        <dbReference type="Proteomes" id="UP000249495"/>
    </source>
</evidence>
<dbReference type="NCBIfam" id="TIGR01218">
    <property type="entry name" value="Gpos_tandem_5TM"/>
    <property type="match status" value="1"/>
</dbReference>
<keyword evidence="1" id="KW-0812">Transmembrane</keyword>
<feature type="transmembrane region" description="Helical" evidence="1">
    <location>
        <begin position="187"/>
        <end position="209"/>
    </location>
</feature>
<reference evidence="2 3" key="1">
    <citation type="submission" date="2018-06" db="EMBL/GenBank/DDBJ databases">
        <authorList>
            <consortium name="Pathogen Informatics"/>
            <person name="Doyle S."/>
        </authorList>
    </citation>
    <scope>NUCLEOTIDE SEQUENCE [LARGE SCALE GENOMIC DNA]</scope>
    <source>
        <strain evidence="2 3">NCTC12278</strain>
    </source>
</reference>
<dbReference type="STRING" id="1123303.GCA_000372425_00638"/>
<dbReference type="EMBL" id="LS483343">
    <property type="protein sequence ID" value="SQF40543.1"/>
    <property type="molecule type" value="Genomic_DNA"/>
</dbReference>
<organism evidence="2 3">
    <name type="scientific">Streptococcus ferus</name>
    <dbReference type="NCBI Taxonomy" id="1345"/>
    <lineage>
        <taxon>Bacteria</taxon>
        <taxon>Bacillati</taxon>
        <taxon>Bacillota</taxon>
        <taxon>Bacilli</taxon>
        <taxon>Lactobacillales</taxon>
        <taxon>Streptococcaceae</taxon>
        <taxon>Streptococcus</taxon>
    </lineage>
</organism>
<dbReference type="RefSeq" id="WP_018029967.1">
    <property type="nucleotide sequence ID" value="NZ_CAMCCF010000022.1"/>
</dbReference>
<evidence type="ECO:0000256" key="1">
    <source>
        <dbReference type="SAM" id="Phobius"/>
    </source>
</evidence>
<feature type="transmembrane region" description="Helical" evidence="1">
    <location>
        <begin position="79"/>
        <end position="98"/>
    </location>
</feature>
<dbReference type="Pfam" id="PF04276">
    <property type="entry name" value="DUF443"/>
    <property type="match status" value="1"/>
</dbReference>
<keyword evidence="3" id="KW-1185">Reference proteome</keyword>
<keyword evidence="1" id="KW-0472">Membrane</keyword>
<feature type="transmembrane region" description="Helical" evidence="1">
    <location>
        <begin position="110"/>
        <end position="130"/>
    </location>
</feature>
<accession>A0A2X3W9M0</accession>
<dbReference type="Proteomes" id="UP000249495">
    <property type="component" value="Chromosome 1"/>
</dbReference>
<dbReference type="OrthoDB" id="2414413at2"/>
<evidence type="ECO:0000313" key="2">
    <source>
        <dbReference type="EMBL" id="SQF40543.1"/>
    </source>
</evidence>
<protein>
    <submittedName>
        <fullName evidence="2">Tandem five-TM protein</fullName>
    </submittedName>
</protein>